<dbReference type="SUPFAM" id="SSF46938">
    <property type="entry name" value="CRAL/TRIO N-terminal domain"/>
    <property type="match status" value="1"/>
</dbReference>
<dbReference type="Proteomes" id="UP000827092">
    <property type="component" value="Unassembled WGS sequence"/>
</dbReference>
<organism evidence="4 5">
    <name type="scientific">Oedothorax gibbosus</name>
    <dbReference type="NCBI Taxonomy" id="931172"/>
    <lineage>
        <taxon>Eukaryota</taxon>
        <taxon>Metazoa</taxon>
        <taxon>Ecdysozoa</taxon>
        <taxon>Arthropoda</taxon>
        <taxon>Chelicerata</taxon>
        <taxon>Arachnida</taxon>
        <taxon>Araneae</taxon>
        <taxon>Araneomorphae</taxon>
        <taxon>Entelegynae</taxon>
        <taxon>Araneoidea</taxon>
        <taxon>Linyphiidae</taxon>
        <taxon>Erigoninae</taxon>
        <taxon>Oedothorax</taxon>
    </lineage>
</organism>
<dbReference type="PANTHER" id="PTHR23324">
    <property type="entry name" value="SEC14 RELATED PROTEIN"/>
    <property type="match status" value="1"/>
</dbReference>
<dbReference type="Gene3D" id="3.40.525.10">
    <property type="entry name" value="CRAL-TRIO lipid binding domain"/>
    <property type="match status" value="1"/>
</dbReference>
<evidence type="ECO:0000256" key="1">
    <source>
        <dbReference type="SAM" id="Coils"/>
    </source>
</evidence>
<dbReference type="PANTHER" id="PTHR23324:SF83">
    <property type="entry name" value="SEC14-LIKE PROTEIN 2"/>
    <property type="match status" value="1"/>
</dbReference>
<keyword evidence="1" id="KW-0175">Coiled coil</keyword>
<dbReference type="PRINTS" id="PR00180">
    <property type="entry name" value="CRETINALDHBP"/>
</dbReference>
<keyword evidence="5" id="KW-1185">Reference proteome</keyword>
<dbReference type="SUPFAM" id="SSF101576">
    <property type="entry name" value="Supernatant protein factor (SPF), C-terminal domain"/>
    <property type="match status" value="1"/>
</dbReference>
<feature type="coiled-coil region" evidence="1">
    <location>
        <begin position="9"/>
        <end position="39"/>
    </location>
</feature>
<feature type="domain" description="CRAL-TRIO" evidence="2">
    <location>
        <begin position="77"/>
        <end position="252"/>
    </location>
</feature>
<dbReference type="Gene3D" id="2.60.120.680">
    <property type="entry name" value="GOLD domain"/>
    <property type="match status" value="1"/>
</dbReference>
<dbReference type="CDD" id="cd00170">
    <property type="entry name" value="SEC14"/>
    <property type="match status" value="1"/>
</dbReference>
<dbReference type="SMART" id="SM00516">
    <property type="entry name" value="SEC14"/>
    <property type="match status" value="1"/>
</dbReference>
<dbReference type="Pfam" id="PF03765">
    <property type="entry name" value="CRAL_TRIO_N"/>
    <property type="match status" value="1"/>
</dbReference>
<dbReference type="InterPro" id="IPR001251">
    <property type="entry name" value="CRAL-TRIO_dom"/>
</dbReference>
<protein>
    <recommendedName>
        <fullName evidence="6">CRAL-TRIO domain-containing protein</fullName>
    </recommendedName>
</protein>
<dbReference type="EMBL" id="JAFNEN010000332">
    <property type="protein sequence ID" value="KAG8185545.1"/>
    <property type="molecule type" value="Genomic_DNA"/>
</dbReference>
<dbReference type="InterPro" id="IPR036273">
    <property type="entry name" value="CRAL/TRIO_N_dom_sf"/>
</dbReference>
<dbReference type="InterPro" id="IPR051064">
    <property type="entry name" value="SEC14/CRAL-TRIO_domain"/>
</dbReference>
<gene>
    <name evidence="4" type="ORF">JTE90_017551</name>
</gene>
<evidence type="ECO:0000313" key="5">
    <source>
        <dbReference type="Proteomes" id="UP000827092"/>
    </source>
</evidence>
<dbReference type="PROSITE" id="PS50191">
    <property type="entry name" value="CRAL_TRIO"/>
    <property type="match status" value="1"/>
</dbReference>
<dbReference type="Pfam" id="PF00650">
    <property type="entry name" value="CRAL_TRIO"/>
    <property type="match status" value="1"/>
</dbReference>
<comment type="caution">
    <text evidence="4">The sequence shown here is derived from an EMBL/GenBank/DDBJ whole genome shotgun (WGS) entry which is preliminary data.</text>
</comment>
<accession>A0AAV6UMX1</accession>
<dbReference type="PROSITE" id="PS50866">
    <property type="entry name" value="GOLD"/>
    <property type="match status" value="1"/>
</dbReference>
<dbReference type="InterPro" id="IPR011074">
    <property type="entry name" value="CRAL/TRIO_N_dom"/>
</dbReference>
<dbReference type="InterPro" id="IPR036865">
    <property type="entry name" value="CRAL-TRIO_dom_sf"/>
</dbReference>
<proteinExistence type="predicted"/>
<dbReference type="SUPFAM" id="SSF52087">
    <property type="entry name" value="CRAL/TRIO domain"/>
    <property type="match status" value="1"/>
</dbReference>
<evidence type="ECO:0008006" key="6">
    <source>
        <dbReference type="Google" id="ProtNLM"/>
    </source>
</evidence>
<dbReference type="InterPro" id="IPR036598">
    <property type="entry name" value="GOLD_dom_sf"/>
</dbReference>
<reference evidence="4 5" key="1">
    <citation type="journal article" date="2022" name="Nat. Ecol. Evol.">
        <title>A masculinizing supergene underlies an exaggerated male reproductive morph in a spider.</title>
        <authorList>
            <person name="Hendrickx F."/>
            <person name="De Corte Z."/>
            <person name="Sonet G."/>
            <person name="Van Belleghem S.M."/>
            <person name="Kostlbacher S."/>
            <person name="Vangestel C."/>
        </authorList>
    </citation>
    <scope>NUCLEOTIDE SEQUENCE [LARGE SCALE GENOMIC DNA]</scope>
    <source>
        <strain evidence="4">W744_W776</strain>
    </source>
</reference>
<dbReference type="GO" id="GO:0005737">
    <property type="term" value="C:cytoplasm"/>
    <property type="evidence" value="ECO:0007669"/>
    <property type="project" value="TreeGrafter"/>
</dbReference>
<evidence type="ECO:0000259" key="2">
    <source>
        <dbReference type="PROSITE" id="PS50191"/>
    </source>
</evidence>
<name>A0AAV6UMX1_9ARAC</name>
<dbReference type="InterPro" id="IPR009038">
    <property type="entry name" value="GOLD_dom"/>
</dbReference>
<sequence length="397" mass="45675">MAETDPIYYNLSKSQNEALEKLRNKMSEELCEFESYNKSFVLYRFLKARQWDANKAEIMFKECIQWRRQNNLNEYQPPQILQKYLHNMCIGNDKEGCPIMYVPLGKVDAKGLVNSTKPLDVIKTLGQFIIKHELLLEEKCVEVTRWLSGALIIYDFEGLSFATATNIKGIELMVRVVGFVQDMFPERMKAVFLINAPTPLKMPYRVIKSFLAPETQEKIQFFAAEGWQEKLLELIDADVLPAFMGGTRTDPDGNPYCKTIVMQMGAIDKSYYLDQNSENSLANVPGVNTVLLPRSSTKKILLHVGNVGSVIEWELEVKAGNIGFRLFYEETPDVMTQVVVLDKVDAKDCVVTGMYDCEKCGNYYAEFDNSYSWFKSKEILYIFKIYYNEMITEDNLV</sequence>
<evidence type="ECO:0000259" key="3">
    <source>
        <dbReference type="PROSITE" id="PS50866"/>
    </source>
</evidence>
<evidence type="ECO:0000313" key="4">
    <source>
        <dbReference type="EMBL" id="KAG8185545.1"/>
    </source>
</evidence>
<dbReference type="AlphaFoldDB" id="A0AAV6UMX1"/>
<feature type="domain" description="GOLD" evidence="3">
    <location>
        <begin position="277"/>
        <end position="385"/>
    </location>
</feature>